<name>A0A8T9B3F7_9HELO</name>
<comment type="similarity">
    <text evidence="1">Belongs to the ustYa family.</text>
</comment>
<organism evidence="4 5">
    <name type="scientific">Lachnellula arida</name>
    <dbReference type="NCBI Taxonomy" id="1316785"/>
    <lineage>
        <taxon>Eukaryota</taxon>
        <taxon>Fungi</taxon>
        <taxon>Dikarya</taxon>
        <taxon>Ascomycota</taxon>
        <taxon>Pezizomycotina</taxon>
        <taxon>Leotiomycetes</taxon>
        <taxon>Helotiales</taxon>
        <taxon>Lachnaceae</taxon>
        <taxon>Lachnellula</taxon>
    </lineage>
</organism>
<proteinExistence type="inferred from homology"/>
<sequence length="250" mass="28366">MDPKESLADIDTGSSPEDTPFLTPTHVDQRPQTQQKSLKISLTIHLTLILLYTALSIALILSFHTPASQEIHNALPEIHTKYKHYQYPLLRESPFAGPPSASRTAAWHELFGNMSLRVTTSELAHSSLSSVSLPGGGHLAWLGVFHELHCIKKLHQANYRDYYHPGVTGQELRDLQTHADHCTELLRATAMCRPDVDSLTTFVWHKGWKRPLLSPERPVRRCVDWDVLMDSIQERIVGEQELNDLENPTW</sequence>
<keyword evidence="3" id="KW-0812">Transmembrane</keyword>
<dbReference type="Proteomes" id="UP000469559">
    <property type="component" value="Unassembled WGS sequence"/>
</dbReference>
<feature type="transmembrane region" description="Helical" evidence="3">
    <location>
        <begin position="40"/>
        <end position="63"/>
    </location>
</feature>
<protein>
    <recommendedName>
        <fullName evidence="6">Oxidase ustYa</fullName>
    </recommendedName>
</protein>
<reference evidence="4 5" key="1">
    <citation type="submission" date="2018-05" db="EMBL/GenBank/DDBJ databases">
        <title>Whole genome sequencing for identification of molecular markers to develop diagnostic detection tools for the regulated plant pathogen Lachnellula willkommii.</title>
        <authorList>
            <person name="Giroux E."/>
            <person name="Bilodeau G."/>
        </authorList>
    </citation>
    <scope>NUCLEOTIDE SEQUENCE [LARGE SCALE GENOMIC DNA]</scope>
    <source>
        <strain evidence="4 5">CBS 203.66</strain>
    </source>
</reference>
<evidence type="ECO:0000313" key="4">
    <source>
        <dbReference type="EMBL" id="TVY13891.1"/>
    </source>
</evidence>
<comment type="caution">
    <text evidence="4">The sequence shown here is derived from an EMBL/GenBank/DDBJ whole genome shotgun (WGS) entry which is preliminary data.</text>
</comment>
<dbReference type="GO" id="GO:0043386">
    <property type="term" value="P:mycotoxin biosynthetic process"/>
    <property type="evidence" value="ECO:0007669"/>
    <property type="project" value="InterPro"/>
</dbReference>
<evidence type="ECO:0008006" key="6">
    <source>
        <dbReference type="Google" id="ProtNLM"/>
    </source>
</evidence>
<dbReference type="InterPro" id="IPR021765">
    <property type="entry name" value="UstYa-like"/>
</dbReference>
<gene>
    <name evidence="4" type="ORF">LARI1_G008887</name>
</gene>
<feature type="region of interest" description="Disordered" evidence="2">
    <location>
        <begin position="1"/>
        <end position="32"/>
    </location>
</feature>
<dbReference type="EMBL" id="QGMF01000822">
    <property type="protein sequence ID" value="TVY13891.1"/>
    <property type="molecule type" value="Genomic_DNA"/>
</dbReference>
<evidence type="ECO:0000256" key="3">
    <source>
        <dbReference type="SAM" id="Phobius"/>
    </source>
</evidence>
<evidence type="ECO:0000313" key="5">
    <source>
        <dbReference type="Proteomes" id="UP000469559"/>
    </source>
</evidence>
<evidence type="ECO:0000256" key="1">
    <source>
        <dbReference type="ARBA" id="ARBA00035112"/>
    </source>
</evidence>
<dbReference type="OrthoDB" id="3687641at2759"/>
<keyword evidence="5" id="KW-1185">Reference proteome</keyword>
<keyword evidence="3" id="KW-1133">Transmembrane helix</keyword>
<dbReference type="Pfam" id="PF11807">
    <property type="entry name" value="UstYa"/>
    <property type="match status" value="1"/>
</dbReference>
<keyword evidence="3" id="KW-0472">Membrane</keyword>
<evidence type="ECO:0000256" key="2">
    <source>
        <dbReference type="SAM" id="MobiDB-lite"/>
    </source>
</evidence>
<dbReference type="PANTHER" id="PTHR33365:SF12">
    <property type="entry name" value="TAT PATHWAY SIGNAL SEQUENCE"/>
    <property type="match status" value="1"/>
</dbReference>
<dbReference type="AlphaFoldDB" id="A0A8T9B3F7"/>
<dbReference type="PANTHER" id="PTHR33365">
    <property type="entry name" value="YALI0B05434P"/>
    <property type="match status" value="1"/>
</dbReference>
<accession>A0A8T9B3F7</accession>